<organism evidence="1 3">
    <name type="scientific">Streptococcus azizii</name>
    <dbReference type="NCBI Taxonomy" id="1579424"/>
    <lineage>
        <taxon>Bacteria</taxon>
        <taxon>Bacillati</taxon>
        <taxon>Bacillota</taxon>
        <taxon>Bacilli</taxon>
        <taxon>Lactobacillales</taxon>
        <taxon>Streptococcaceae</taxon>
        <taxon>Streptococcus</taxon>
    </lineage>
</organism>
<evidence type="ECO:0000313" key="1">
    <source>
        <dbReference type="EMBL" id="ONK25445.1"/>
    </source>
</evidence>
<sequence length="118" mass="13643">MRNFNTIEQKWLNLMLDVNFLGKDILKKQVSTAVIIDEEINFSNYSLILRTESSTPYPFGERVPLIMQAYQPSGIPIEFLLHVVNSFIAEFEVYNAAGDELDINQISLEDIKFEIRVQ</sequence>
<protein>
    <submittedName>
        <fullName evidence="1">Uncharacterized protein</fullName>
    </submittedName>
</protein>
<dbReference type="EMBL" id="MSPR01000017">
    <property type="protein sequence ID" value="ONK27196.1"/>
    <property type="molecule type" value="Genomic_DNA"/>
</dbReference>
<dbReference type="EMBL" id="MSPT01000029">
    <property type="protein sequence ID" value="ONK25445.1"/>
    <property type="molecule type" value="Genomic_DNA"/>
</dbReference>
<reference evidence="3 4" key="1">
    <citation type="submission" date="2016-12" db="EMBL/GenBank/DDBJ databases">
        <authorList>
            <person name="Gulvik C.A."/>
        </authorList>
    </citation>
    <scope>NUCLEOTIDE SEQUENCE [LARGE SCALE GENOMIC DNA]</scope>
    <source>
        <strain evidence="2 4">12-5202</strain>
        <strain evidence="1 3">12-5291</strain>
    </source>
</reference>
<dbReference type="AlphaFoldDB" id="A0AB36JJM4"/>
<name>A0AB36JJM4_9STRE</name>
<gene>
    <name evidence="2" type="ORF">BVE84_08290</name>
    <name evidence="1" type="ORF">BVE86_10240</name>
</gene>
<evidence type="ECO:0000313" key="3">
    <source>
        <dbReference type="Proteomes" id="UP000188600"/>
    </source>
</evidence>
<proteinExistence type="predicted"/>
<dbReference type="RefSeq" id="WP_076996572.1">
    <property type="nucleotide sequence ID" value="NZ_MSPS01000029.1"/>
</dbReference>
<evidence type="ECO:0000313" key="4">
    <source>
        <dbReference type="Proteomes" id="UP000188946"/>
    </source>
</evidence>
<dbReference type="Proteomes" id="UP000188600">
    <property type="component" value="Unassembled WGS sequence"/>
</dbReference>
<accession>A0AB36JJM4</accession>
<evidence type="ECO:0000313" key="2">
    <source>
        <dbReference type="EMBL" id="ONK27196.1"/>
    </source>
</evidence>
<keyword evidence="4" id="KW-1185">Reference proteome</keyword>
<comment type="caution">
    <text evidence="1">The sequence shown here is derived from an EMBL/GenBank/DDBJ whole genome shotgun (WGS) entry which is preliminary data.</text>
</comment>
<dbReference type="Proteomes" id="UP000188946">
    <property type="component" value="Unassembled WGS sequence"/>
</dbReference>